<dbReference type="Proteomes" id="UP001165121">
    <property type="component" value="Unassembled WGS sequence"/>
</dbReference>
<feature type="domain" description="Reverse transcriptase Ty1/copia-type" evidence="1">
    <location>
        <begin position="93"/>
        <end position="261"/>
    </location>
</feature>
<dbReference type="AlphaFoldDB" id="A0A9W6Y8I3"/>
<dbReference type="Pfam" id="PF07727">
    <property type="entry name" value="RVT_2"/>
    <property type="match status" value="1"/>
</dbReference>
<reference evidence="2" key="1">
    <citation type="submission" date="2023-04" db="EMBL/GenBank/DDBJ databases">
        <title>Phytophthora fragariaefolia NBRC 109709.</title>
        <authorList>
            <person name="Ichikawa N."/>
            <person name="Sato H."/>
            <person name="Tonouchi N."/>
        </authorList>
    </citation>
    <scope>NUCLEOTIDE SEQUENCE</scope>
    <source>
        <strain evidence="2">NBRC 109709</strain>
    </source>
</reference>
<comment type="caution">
    <text evidence="2">The sequence shown here is derived from an EMBL/GenBank/DDBJ whole genome shotgun (WGS) entry which is preliminary data.</text>
</comment>
<organism evidence="2 3">
    <name type="scientific">Phytophthora fragariaefolia</name>
    <dbReference type="NCBI Taxonomy" id="1490495"/>
    <lineage>
        <taxon>Eukaryota</taxon>
        <taxon>Sar</taxon>
        <taxon>Stramenopiles</taxon>
        <taxon>Oomycota</taxon>
        <taxon>Peronosporomycetes</taxon>
        <taxon>Peronosporales</taxon>
        <taxon>Peronosporaceae</taxon>
        <taxon>Phytophthora</taxon>
    </lineage>
</organism>
<gene>
    <name evidence="2" type="ORF">Pfra01_002389700</name>
</gene>
<proteinExistence type="predicted"/>
<dbReference type="EMBL" id="BSXT01003975">
    <property type="protein sequence ID" value="GMF56359.1"/>
    <property type="molecule type" value="Genomic_DNA"/>
</dbReference>
<evidence type="ECO:0000313" key="2">
    <source>
        <dbReference type="EMBL" id="GMF56359.1"/>
    </source>
</evidence>
<keyword evidence="3" id="KW-1185">Reference proteome</keyword>
<sequence length="262" mass="29528">MTNHDVTPDGAAITPYADHAMITRSRALHIDETTDPEDGEARKKQVVAPLTKRRKVDQALAKADDERLAIECGMLMNAPEEVPRSDDEQDLKVGSQPKHQRAIGCRWVFSLKRDETGRIVRHEACLVAKGYSQRHGIDYEETYSPVASLNSICVTLAKFCEDGAIIEQCDVDTALLYGDLDEEIYMEVPEGLMEILGETCDDDEDLVCLLEKCLYGLKQTSRVWNETIDRHLKSKADPCVYTRDDNDQRCVVCLYVDDMLIA</sequence>
<accession>A0A9W6Y8I3</accession>
<dbReference type="InterPro" id="IPR013103">
    <property type="entry name" value="RVT_2"/>
</dbReference>
<name>A0A9W6Y8I3_9STRA</name>
<dbReference type="OrthoDB" id="6780107at2759"/>
<evidence type="ECO:0000259" key="1">
    <source>
        <dbReference type="Pfam" id="PF07727"/>
    </source>
</evidence>
<protein>
    <submittedName>
        <fullName evidence="2">Unnamed protein product</fullName>
    </submittedName>
</protein>
<evidence type="ECO:0000313" key="3">
    <source>
        <dbReference type="Proteomes" id="UP001165121"/>
    </source>
</evidence>